<evidence type="ECO:0000313" key="4">
    <source>
        <dbReference type="Proteomes" id="UP001583280"/>
    </source>
</evidence>
<keyword evidence="4" id="KW-1185">Reference proteome</keyword>
<dbReference type="Pfam" id="PF14234">
    <property type="entry name" value="DUF4336"/>
    <property type="match status" value="1"/>
</dbReference>
<comment type="caution">
    <text evidence="3">The sequence shown here is derived from an EMBL/GenBank/DDBJ whole genome shotgun (WGS) entry which is preliminary data.</text>
</comment>
<keyword evidence="1" id="KW-0732">Signal</keyword>
<dbReference type="InterPro" id="IPR025638">
    <property type="entry name" value="DUF4336"/>
</dbReference>
<dbReference type="Gene3D" id="3.60.15.10">
    <property type="entry name" value="Ribonuclease Z/Hydroxyacylglutathione hydrolase-like"/>
    <property type="match status" value="1"/>
</dbReference>
<sequence length="635" mass="70865">MHFSTLATLAFLAMGRAAEYGNFVDYWSFDLADAHNPEWMSNLADNTPLSMLSIPGTHNSMTDKMTEKLQGQNVPLAHQLNAGIRYFDISGRLFSNRISIYHGNTNTQYTFEDVFTELFNFLDLHPRETILLRIQKDAFYDRSKDFSHILNRYLAPGAPVGDSRVHHVFSQGSKGITGVPTLGEVRGKVFVLQDFKAESDNFYGLSWRSSDMSVYDFKFATGSHFLGLKWSATRAFMTRITKKNSEKLRVTHTTASAGAQPIEIAAGAGVNEPGMNRYLGTYLRDEHKSGRVGVIAMDFPGKFLIEEILKLNNVYQASSSVSGPYLPEEFDPPLGSSRLPFLSDYSNTPGLAPADPEAVVVFANPTPNILTLSVPFLRYGRFPIGGRATVARLRDGSLAVFSPIALTPSVHSVVREFGGDVRYIIAPDIEHHLFLSAWKSAFPEAQLIGVEGLPEKRAAAAAAAPASGNGLPPADSYSSPQITDIPFTTVFEATNKARLSISPAFDESFSYEYVDGHRNKELVFLHKADRVLIQADLIFNLPATEQYSKAPQEFAEKTSSRAYKIFRSFMHTNVAHMKRPRIWQHYMAENRASYKESMRRIVAWNFDTIIPCHGDVMKGDGKQRFMSLMKPFLDD</sequence>
<dbReference type="SUPFAM" id="SSF56281">
    <property type="entry name" value="Metallo-hydrolase/oxidoreductase"/>
    <property type="match status" value="1"/>
</dbReference>
<organism evidence="3 4">
    <name type="scientific">Ceratocystis pirilliformis</name>
    <dbReference type="NCBI Taxonomy" id="259994"/>
    <lineage>
        <taxon>Eukaryota</taxon>
        <taxon>Fungi</taxon>
        <taxon>Dikarya</taxon>
        <taxon>Ascomycota</taxon>
        <taxon>Pezizomycotina</taxon>
        <taxon>Sordariomycetes</taxon>
        <taxon>Hypocreomycetidae</taxon>
        <taxon>Microascales</taxon>
        <taxon>Ceratocystidaceae</taxon>
        <taxon>Ceratocystis</taxon>
    </lineage>
</organism>
<dbReference type="InterPro" id="IPR000909">
    <property type="entry name" value="PLipase_C_PInositol-sp_X_dom"/>
</dbReference>
<dbReference type="Pfam" id="PF00388">
    <property type="entry name" value="PI-PLC-X"/>
    <property type="match status" value="1"/>
</dbReference>
<dbReference type="PROSITE" id="PS50007">
    <property type="entry name" value="PIPLC_X_DOMAIN"/>
    <property type="match status" value="1"/>
</dbReference>
<dbReference type="SUPFAM" id="SSF51695">
    <property type="entry name" value="PLC-like phosphodiesterases"/>
    <property type="match status" value="1"/>
</dbReference>
<evidence type="ECO:0000313" key="3">
    <source>
        <dbReference type="EMBL" id="KAL1898407.1"/>
    </source>
</evidence>
<dbReference type="SMART" id="SM00148">
    <property type="entry name" value="PLCXc"/>
    <property type="match status" value="1"/>
</dbReference>
<dbReference type="PANTHER" id="PTHR33835">
    <property type="entry name" value="YALI0C07656P"/>
    <property type="match status" value="1"/>
</dbReference>
<feature type="chain" id="PRO_5045241679" description="Phosphatidylinositol-specific phospholipase C X domain-containing protein" evidence="1">
    <location>
        <begin position="18"/>
        <end position="635"/>
    </location>
</feature>
<evidence type="ECO:0000256" key="1">
    <source>
        <dbReference type="SAM" id="SignalP"/>
    </source>
</evidence>
<dbReference type="InterPro" id="IPR036866">
    <property type="entry name" value="RibonucZ/Hydroxyglut_hydro"/>
</dbReference>
<dbReference type="Gene3D" id="3.20.20.190">
    <property type="entry name" value="Phosphatidylinositol (PI) phosphodiesterase"/>
    <property type="match status" value="1"/>
</dbReference>
<dbReference type="EMBL" id="JAWDJO010000032">
    <property type="protein sequence ID" value="KAL1898407.1"/>
    <property type="molecule type" value="Genomic_DNA"/>
</dbReference>
<name>A0ABR3ZE09_9PEZI</name>
<dbReference type="InterPro" id="IPR017946">
    <property type="entry name" value="PLC-like_Pdiesterase_TIM-brl"/>
</dbReference>
<accession>A0ABR3ZE09</accession>
<evidence type="ECO:0000259" key="2">
    <source>
        <dbReference type="SMART" id="SM00148"/>
    </source>
</evidence>
<dbReference type="Proteomes" id="UP001583280">
    <property type="component" value="Unassembled WGS sequence"/>
</dbReference>
<reference evidence="3 4" key="1">
    <citation type="journal article" date="2024" name="IMA Fungus">
        <title>IMA Genome - F19 : A genome assembly and annotation guide to empower mycologists, including annotated draft genome sequences of Ceratocystis pirilliformis, Diaporthe australafricana, Fusarium ophioides, Paecilomyces lecythidis, and Sporothrix stenoceras.</title>
        <authorList>
            <person name="Aylward J."/>
            <person name="Wilson A.M."/>
            <person name="Visagie C.M."/>
            <person name="Spraker J."/>
            <person name="Barnes I."/>
            <person name="Buitendag C."/>
            <person name="Ceriani C."/>
            <person name="Del Mar Angel L."/>
            <person name="du Plessis D."/>
            <person name="Fuchs T."/>
            <person name="Gasser K."/>
            <person name="Kramer D."/>
            <person name="Li W."/>
            <person name="Munsamy K."/>
            <person name="Piso A."/>
            <person name="Price J.L."/>
            <person name="Sonnekus B."/>
            <person name="Thomas C."/>
            <person name="van der Nest A."/>
            <person name="van Dijk A."/>
            <person name="van Heerden A."/>
            <person name="van Vuuren N."/>
            <person name="Yilmaz N."/>
            <person name="Duong T.A."/>
            <person name="van der Merwe N.A."/>
            <person name="Wingfield M.J."/>
            <person name="Wingfield B.D."/>
        </authorList>
    </citation>
    <scope>NUCLEOTIDE SEQUENCE [LARGE SCALE GENOMIC DNA]</scope>
    <source>
        <strain evidence="3 4">CMW 12675</strain>
    </source>
</reference>
<feature type="domain" description="Phosphatidylinositol-specific phospholipase C X" evidence="2">
    <location>
        <begin position="45"/>
        <end position="194"/>
    </location>
</feature>
<feature type="signal peptide" evidence="1">
    <location>
        <begin position="1"/>
        <end position="17"/>
    </location>
</feature>
<dbReference type="PANTHER" id="PTHR33835:SF1">
    <property type="entry name" value="METALLO-BETA-LACTAMASE DOMAIN-CONTAINING PROTEIN"/>
    <property type="match status" value="1"/>
</dbReference>
<gene>
    <name evidence="3" type="ORF">Cpir12675_001872</name>
</gene>
<proteinExistence type="predicted"/>
<protein>
    <recommendedName>
        <fullName evidence="2">Phosphatidylinositol-specific phospholipase C X domain-containing protein</fullName>
    </recommendedName>
</protein>